<evidence type="ECO:0000256" key="3">
    <source>
        <dbReference type="ARBA" id="ARBA00005848"/>
    </source>
</evidence>
<dbReference type="InterPro" id="IPR008640">
    <property type="entry name" value="Adhesin_Head_dom"/>
</dbReference>
<gene>
    <name evidence="16" type="ORF">JQX08_02865</name>
</gene>
<proteinExistence type="inferred from homology"/>
<keyword evidence="10" id="KW-0998">Cell outer membrane</keyword>
<reference evidence="16 17" key="1">
    <citation type="submission" date="2021-02" db="EMBL/GenBank/DDBJ databases">
        <authorList>
            <person name="Lee D.-H."/>
        </authorList>
    </citation>
    <scope>NUCLEOTIDE SEQUENCE [LARGE SCALE GENOMIC DNA]</scope>
    <source>
        <strain evidence="16 17">UL073</strain>
    </source>
</reference>
<feature type="domain" description="Trimeric autotransporter adhesin YadA-like stalk" evidence="14">
    <location>
        <begin position="241"/>
        <end position="280"/>
    </location>
</feature>
<feature type="domain" description="Trimeric autotransporter adhesin YadA-like head" evidence="13">
    <location>
        <begin position="643"/>
        <end position="669"/>
    </location>
</feature>
<feature type="domain" description="Trimeric autotransporter adhesin YadA-like stalk" evidence="14">
    <location>
        <begin position="807"/>
        <end position="843"/>
    </location>
</feature>
<feature type="domain" description="Trimeric autotransporter adhesin YadA-like head" evidence="13">
    <location>
        <begin position="100"/>
        <end position="128"/>
    </location>
</feature>
<dbReference type="CDD" id="cd12820">
    <property type="entry name" value="LbR_YadA-like"/>
    <property type="match status" value="2"/>
</dbReference>
<feature type="domain" description="Trimeric autotransporter adhesin YadA-like head" evidence="13">
    <location>
        <begin position="1050"/>
        <end position="1076"/>
    </location>
</feature>
<dbReference type="InterPro" id="IPR011049">
    <property type="entry name" value="Serralysin-like_metalloprot_C"/>
</dbReference>
<evidence type="ECO:0000256" key="2">
    <source>
        <dbReference type="ARBA" id="ARBA00004442"/>
    </source>
</evidence>
<evidence type="ECO:0000256" key="4">
    <source>
        <dbReference type="ARBA" id="ARBA00022448"/>
    </source>
</evidence>
<keyword evidence="17" id="KW-1185">Reference proteome</keyword>
<dbReference type="RefSeq" id="WP_204914575.1">
    <property type="nucleotide sequence ID" value="NZ_JAFEUP010000001.1"/>
</dbReference>
<keyword evidence="7" id="KW-0732">Signal</keyword>
<feature type="domain" description="Trimeric autotransporter adhesin YadA-like head" evidence="13">
    <location>
        <begin position="1078"/>
        <end position="1104"/>
    </location>
</feature>
<dbReference type="Gene3D" id="1.20.5.170">
    <property type="match status" value="2"/>
</dbReference>
<dbReference type="Pfam" id="PF13018">
    <property type="entry name" value="ESPR"/>
    <property type="match status" value="1"/>
</dbReference>
<evidence type="ECO:0000256" key="7">
    <source>
        <dbReference type="ARBA" id="ARBA00022729"/>
    </source>
</evidence>
<dbReference type="Gene3D" id="3.30.1300.30">
    <property type="entry name" value="GSPII I/J protein-like"/>
    <property type="match status" value="1"/>
</dbReference>
<dbReference type="InterPro" id="IPR045584">
    <property type="entry name" value="Pilin-like"/>
</dbReference>
<evidence type="ECO:0000256" key="8">
    <source>
        <dbReference type="ARBA" id="ARBA00022927"/>
    </source>
</evidence>
<feature type="domain" description="Trimeric autotransporter adhesin YadA-like head" evidence="13">
    <location>
        <begin position="201"/>
        <end position="223"/>
    </location>
</feature>
<comment type="subcellular location">
    <subcellularLocation>
        <location evidence="2">Cell outer membrane</location>
    </subcellularLocation>
    <subcellularLocation>
        <location evidence="1">Cell surface</location>
    </subcellularLocation>
</comment>
<feature type="domain" description="Trimeric autotransporter adhesin YadA-like stalk" evidence="14">
    <location>
        <begin position="1122"/>
        <end position="1161"/>
    </location>
</feature>
<evidence type="ECO:0000259" key="15">
    <source>
        <dbReference type="Pfam" id="PF13018"/>
    </source>
</evidence>
<keyword evidence="8" id="KW-0653">Protein transport</keyword>
<name>A0ABS2IAE5_9GAMM</name>
<feature type="domain" description="Trimeric autotransporter adhesin YadA-like head" evidence="13">
    <location>
        <begin position="537"/>
        <end position="563"/>
    </location>
</feature>
<comment type="caution">
    <text evidence="16">The sequence shown here is derived from an EMBL/GenBank/DDBJ whole genome shotgun (WGS) entry which is preliminary data.</text>
</comment>
<evidence type="ECO:0000256" key="11">
    <source>
        <dbReference type="SAM" id="MobiDB-lite"/>
    </source>
</evidence>
<dbReference type="SUPFAM" id="SSF101967">
    <property type="entry name" value="Adhesin YadA, collagen-binding domain"/>
    <property type="match status" value="6"/>
</dbReference>
<evidence type="ECO:0000313" key="17">
    <source>
        <dbReference type="Proteomes" id="UP000717995"/>
    </source>
</evidence>
<organism evidence="16 17">
    <name type="scientific">Zestomonas insulae</name>
    <dbReference type="NCBI Taxonomy" id="2809017"/>
    <lineage>
        <taxon>Bacteria</taxon>
        <taxon>Pseudomonadati</taxon>
        <taxon>Pseudomonadota</taxon>
        <taxon>Gammaproteobacteria</taxon>
        <taxon>Pseudomonadales</taxon>
        <taxon>Pseudomonadaceae</taxon>
        <taxon>Zestomonas</taxon>
    </lineage>
</organism>
<feature type="domain" description="Trimeric autotransporter adhesin YadA-like head" evidence="13">
    <location>
        <begin position="398"/>
        <end position="422"/>
    </location>
</feature>
<dbReference type="InterPro" id="IPR024973">
    <property type="entry name" value="ESPR"/>
</dbReference>
<evidence type="ECO:0000259" key="14">
    <source>
        <dbReference type="Pfam" id="PF05662"/>
    </source>
</evidence>
<evidence type="ECO:0000256" key="9">
    <source>
        <dbReference type="ARBA" id="ARBA00023136"/>
    </source>
</evidence>
<feature type="domain" description="Trimeric autotransporter adhesin YadA-like C-terminal membrane anchor" evidence="12">
    <location>
        <begin position="1188"/>
        <end position="1248"/>
    </location>
</feature>
<feature type="domain" description="Trimeric autotransporter adhesin YadA-like head" evidence="13">
    <location>
        <begin position="601"/>
        <end position="627"/>
    </location>
</feature>
<evidence type="ECO:0000259" key="12">
    <source>
        <dbReference type="Pfam" id="PF03895"/>
    </source>
</evidence>
<evidence type="ECO:0000313" key="16">
    <source>
        <dbReference type="EMBL" id="MBM7059638.1"/>
    </source>
</evidence>
<dbReference type="Pfam" id="PF03895">
    <property type="entry name" value="YadA_anchor"/>
    <property type="match status" value="1"/>
</dbReference>
<evidence type="ECO:0000256" key="5">
    <source>
        <dbReference type="ARBA" id="ARBA00022452"/>
    </source>
</evidence>
<feature type="domain" description="Trimeric autotransporter adhesin YadA-like head" evidence="13">
    <location>
        <begin position="674"/>
        <end position="694"/>
    </location>
</feature>
<keyword evidence="6" id="KW-0812">Transmembrane</keyword>
<dbReference type="EMBL" id="JAFEUP010000001">
    <property type="protein sequence ID" value="MBM7059638.1"/>
    <property type="molecule type" value="Genomic_DNA"/>
</dbReference>
<sequence>MNKLYRVIWNQARRAWAVASEFARSAGKSGCATRGIAASVALTLAALSDPAAAIAAEAIDDEDKNEPAPTLLVVPPSPVLLQATLLGAGLNAYEAGGGAANGSGSVAIGSAARVDLASYDSIAIGRNAQVVDNSYKSIAIGADALVDGEQSSSSIAFGDRSHVGKNSWDSVAIGYGAEIADNADYGISLGTYARVLSNTSNGMALGQHALASHSNSVALGANSSTDRTNSVSVGSTWSKRQITNVAAGTTDSDAVTLGQLNALGSSAASALGSSYNSSTQSVAAPAYLLTNANGIGGTTGAATDVATGFSKVDSALGKLNNLGTKYFRVNSTWTGAVASGANALAAGYAAQASGSWSVAIGAQASAAGGDTVAVGTATDAQGQDSVVIGTGASTSTTAPNAVALGAGASATATDSVALGSGSVADRAQSVSVGGVGSERQITNVKAGSAGTDAVNLAQLNNLGSSTASALGSSYNSSTQSVAAPAYLLSNANTLAGTSGAANNVASGFTKVDSALGKLNTAGSKYFQAKSSGTGSVANGSDSLAVGPNAKAESKDSIAMGNGASTLIDTASQDKLGRNLALGNLAKSDREYAMAFGYKAHANGDSSIALGAETWARGYDSIALGTRAGTAADWSTALGADSSAKAVGSTATGYKAQAAATNSTALGREAQANHQGSVALGYGATTDRTNSVSVGKAGSERQITNVKAGTQSTDAVNLSQLNSVTAAATANAVQYDNAGKTSVTLQGASGTVLGNVADGEVSTTSKQAVNGRQLNATNQDLASLRSDALLWDSALGAYKASRNGNATKITGVARGDVSATSSDAVNGAQLFELGQDVDSIDGRVTTIETSIGSIASGGGIKYFHASSSKVDAVASGADSLAAGPAAQASGAQSTAVGNAAQASGSNALAMGNQASASGANSTAVGSQASASGSNSTAIGNQASATGNNAVALGDGSVADRDNSVSVGSAGNERQITNVAAGTAATDAVNKGQLDGAVADAKQYTDSTVTTLNGDVQNMGNRVTNVEGDVGKLKTGQDGMFQTSAVGAKPVASGSNAVAGGVGAVASAANSTAIGTHAKASAEHAVALGHGASATAQNSVALGANSVAERANSVSVGAAGNERQITNVAAGTQDTDAVNLAQLNKSVADVAADAYGYTNSVFNTLRHDIKELDDELSAGIAGAMAMASLPQPHVPGASMTSVGVGNFRGQSALAVGASHISADGKWVTKLQGTASEKGETGVSVGIGYQW</sequence>
<comment type="similarity">
    <text evidence="3">Belongs to the autotransporter-2 (AT-2) (TC 1.B.40) family.</text>
</comment>
<feature type="domain" description="Trimeric autotransporter adhesin YadA-like head" evidence="13">
    <location>
        <begin position="873"/>
        <end position="898"/>
    </location>
</feature>
<keyword evidence="4" id="KW-0813">Transport</keyword>
<dbReference type="Gene3D" id="4.10.80.270">
    <property type="match status" value="1"/>
</dbReference>
<dbReference type="Gene3D" id="2.60.40.4050">
    <property type="match status" value="1"/>
</dbReference>
<feature type="domain" description="Trimeric autotransporter adhesin YadA-like stalk" evidence="14">
    <location>
        <begin position="973"/>
        <end position="1011"/>
    </location>
</feature>
<protein>
    <submittedName>
        <fullName evidence="16">YadA-like family protein</fullName>
    </submittedName>
</protein>
<dbReference type="Pfam" id="PF05658">
    <property type="entry name" value="YadA_head"/>
    <property type="match status" value="13"/>
</dbReference>
<feature type="domain" description="Trimeric autotransporter adhesin YadA-like stalk" evidence="14">
    <location>
        <begin position="754"/>
        <end position="783"/>
    </location>
</feature>
<feature type="domain" description="Trimeric autotransporter adhesin YadA-like head" evidence="13">
    <location>
        <begin position="338"/>
        <end position="364"/>
    </location>
</feature>
<evidence type="ECO:0000256" key="10">
    <source>
        <dbReference type="ARBA" id="ARBA00023237"/>
    </source>
</evidence>
<feature type="domain" description="Trimeric autotransporter adhesin YadA-like stalk" evidence="14">
    <location>
        <begin position="440"/>
        <end position="479"/>
    </location>
</feature>
<evidence type="ECO:0000259" key="13">
    <source>
        <dbReference type="Pfam" id="PF05658"/>
    </source>
</evidence>
<keyword evidence="9" id="KW-0472">Membrane</keyword>
<dbReference type="Proteomes" id="UP000717995">
    <property type="component" value="Unassembled WGS sequence"/>
</dbReference>
<evidence type="ECO:0000256" key="1">
    <source>
        <dbReference type="ARBA" id="ARBA00004241"/>
    </source>
</evidence>
<feature type="domain" description="Trimeric autotransporter adhesin YadA-like stalk" evidence="14">
    <location>
        <begin position="701"/>
        <end position="740"/>
    </location>
</feature>
<dbReference type="Gene3D" id="2.150.10.10">
    <property type="entry name" value="Serralysin-like metalloprotease, C-terminal"/>
    <property type="match status" value="5"/>
</dbReference>
<feature type="region of interest" description="Disordered" evidence="11">
    <location>
        <begin position="915"/>
        <end position="938"/>
    </location>
</feature>
<feature type="domain" description="Trimeric autotransporter adhesin YadA-like head" evidence="13">
    <location>
        <begin position="901"/>
        <end position="927"/>
    </location>
</feature>
<dbReference type="Pfam" id="PF05662">
    <property type="entry name" value="YadA_stalk"/>
    <property type="match status" value="7"/>
</dbReference>
<evidence type="ECO:0000256" key="6">
    <source>
        <dbReference type="ARBA" id="ARBA00022692"/>
    </source>
</evidence>
<dbReference type="InterPro" id="IPR008635">
    <property type="entry name" value="Coiled_stalk_dom"/>
</dbReference>
<dbReference type="Gene3D" id="6.10.250.2040">
    <property type="match status" value="1"/>
</dbReference>
<dbReference type="Gene3D" id="1.20.5.2280">
    <property type="match status" value="1"/>
</dbReference>
<feature type="domain" description="ESPR" evidence="15">
    <location>
        <begin position="1"/>
        <end position="47"/>
    </location>
</feature>
<dbReference type="SUPFAM" id="SSF54523">
    <property type="entry name" value="Pili subunits"/>
    <property type="match status" value="1"/>
</dbReference>
<accession>A0ABS2IAE5</accession>
<keyword evidence="5" id="KW-1134">Transmembrane beta strand</keyword>
<dbReference type="InterPro" id="IPR005594">
    <property type="entry name" value="YadA_C"/>
</dbReference>
<feature type="domain" description="Trimeric autotransporter adhesin YadA-like head" evidence="13">
    <location>
        <begin position="929"/>
        <end position="955"/>
    </location>
</feature>